<protein>
    <recommendedName>
        <fullName evidence="3">Transposase</fullName>
    </recommendedName>
</protein>
<dbReference type="GO" id="GO:0043565">
    <property type="term" value="F:sequence-specific DNA binding"/>
    <property type="evidence" value="ECO:0007669"/>
    <property type="project" value="InterPro"/>
</dbReference>
<evidence type="ECO:0008006" key="3">
    <source>
        <dbReference type="Google" id="ProtNLM"/>
    </source>
</evidence>
<name>X7EDI4_9RHOB</name>
<dbReference type="Proteomes" id="UP000022447">
    <property type="component" value="Unassembled WGS sequence"/>
</dbReference>
<reference evidence="1 2" key="1">
    <citation type="submission" date="2014-01" db="EMBL/GenBank/DDBJ databases">
        <title>Roseivivax halodurans JCM 10272 Genome Sequencing.</title>
        <authorList>
            <person name="Lai Q."/>
            <person name="Li G."/>
            <person name="Shao Z."/>
        </authorList>
    </citation>
    <scope>NUCLEOTIDE SEQUENCE [LARGE SCALE GENOMIC DNA]</scope>
    <source>
        <strain evidence="1 2">JCM 10272</strain>
    </source>
</reference>
<keyword evidence="2" id="KW-1185">Reference proteome</keyword>
<proteinExistence type="predicted"/>
<gene>
    <name evidence="1" type="ORF">OCH239_12790</name>
</gene>
<dbReference type="GO" id="GO:0006313">
    <property type="term" value="P:DNA transposition"/>
    <property type="evidence" value="ECO:0007669"/>
    <property type="project" value="InterPro"/>
</dbReference>
<evidence type="ECO:0000313" key="1">
    <source>
        <dbReference type="EMBL" id="ETX13193.1"/>
    </source>
</evidence>
<accession>X7EDI4</accession>
<dbReference type="AlphaFoldDB" id="X7EDI4"/>
<evidence type="ECO:0000313" key="2">
    <source>
        <dbReference type="Proteomes" id="UP000022447"/>
    </source>
</evidence>
<dbReference type="NCBIfam" id="NF047595">
    <property type="entry name" value="IS66_ISRel24_TnpA"/>
    <property type="match status" value="1"/>
</dbReference>
<dbReference type="InterPro" id="IPR010921">
    <property type="entry name" value="Trp_repressor/repl_initiator"/>
</dbReference>
<dbReference type="eggNOG" id="COG2963">
    <property type="taxonomic scope" value="Bacteria"/>
</dbReference>
<dbReference type="Pfam" id="PF01527">
    <property type="entry name" value="HTH_Tnp_1"/>
    <property type="match status" value="1"/>
</dbReference>
<dbReference type="InterPro" id="IPR002514">
    <property type="entry name" value="Transposase_8"/>
</dbReference>
<sequence length="101" mass="11341">MVEESHRGHRQVSATARRHGICRSLLTVWRRQYRNGELASEIGPAFVQVQVPPEMDTDTPPRRPAPDVQLEILLRNGRRLLVSSSVAPDALARLLPILEGK</sequence>
<organism evidence="1 2">
    <name type="scientific">Roseivivax halodurans JCM 10272</name>
    <dbReference type="NCBI Taxonomy" id="1449350"/>
    <lineage>
        <taxon>Bacteria</taxon>
        <taxon>Pseudomonadati</taxon>
        <taxon>Pseudomonadota</taxon>
        <taxon>Alphaproteobacteria</taxon>
        <taxon>Rhodobacterales</taxon>
        <taxon>Roseobacteraceae</taxon>
        <taxon>Roseivivax</taxon>
    </lineage>
</organism>
<dbReference type="SUPFAM" id="SSF48295">
    <property type="entry name" value="TrpR-like"/>
    <property type="match status" value="1"/>
</dbReference>
<comment type="caution">
    <text evidence="1">The sequence shown here is derived from an EMBL/GenBank/DDBJ whole genome shotgun (WGS) entry which is preliminary data.</text>
</comment>
<dbReference type="EMBL" id="JALZ01000033">
    <property type="protein sequence ID" value="ETX13193.1"/>
    <property type="molecule type" value="Genomic_DNA"/>
</dbReference>
<dbReference type="GO" id="GO:0004803">
    <property type="term" value="F:transposase activity"/>
    <property type="evidence" value="ECO:0007669"/>
    <property type="project" value="InterPro"/>
</dbReference>
<dbReference type="STRING" id="1449350.OCH239_12790"/>
<dbReference type="RefSeq" id="WP_425280295.1">
    <property type="nucleotide sequence ID" value="NZ_JALZ01000033.1"/>
</dbReference>